<keyword evidence="1" id="KW-0732">Signal</keyword>
<reference evidence="2 3" key="1">
    <citation type="submission" date="2018-03" db="EMBL/GenBank/DDBJ databases">
        <authorList>
            <person name="Keele B.F."/>
        </authorList>
    </citation>
    <scope>NUCLEOTIDE SEQUENCE [LARGE SCALE GENOMIC DNA]</scope>
    <source>
        <strain evidence="2 3">CECT 8504</strain>
    </source>
</reference>
<dbReference type="RefSeq" id="WP_108895463.1">
    <property type="nucleotide sequence ID" value="NZ_ONZF01000011.1"/>
</dbReference>
<gene>
    <name evidence="2" type="ORF">PAA8504_03581</name>
</gene>
<evidence type="ECO:0000313" key="3">
    <source>
        <dbReference type="Proteomes" id="UP000244912"/>
    </source>
</evidence>
<dbReference type="EMBL" id="ONZF01000011">
    <property type="protein sequence ID" value="SPJ25730.1"/>
    <property type="molecule type" value="Genomic_DNA"/>
</dbReference>
<organism evidence="2 3">
    <name type="scientific">Palleronia abyssalis</name>
    <dbReference type="NCBI Taxonomy" id="1501240"/>
    <lineage>
        <taxon>Bacteria</taxon>
        <taxon>Pseudomonadati</taxon>
        <taxon>Pseudomonadota</taxon>
        <taxon>Alphaproteobacteria</taxon>
        <taxon>Rhodobacterales</taxon>
        <taxon>Roseobacteraceae</taxon>
        <taxon>Palleronia</taxon>
    </lineage>
</organism>
<evidence type="ECO:0000256" key="1">
    <source>
        <dbReference type="SAM" id="SignalP"/>
    </source>
</evidence>
<protein>
    <recommendedName>
        <fullName evidence="4">DUF4864 domain-containing protein</fullName>
    </recommendedName>
</protein>
<evidence type="ECO:0008006" key="4">
    <source>
        <dbReference type="Google" id="ProtNLM"/>
    </source>
</evidence>
<feature type="signal peptide" evidence="1">
    <location>
        <begin position="1"/>
        <end position="19"/>
    </location>
</feature>
<dbReference type="AlphaFoldDB" id="A0A2R8C014"/>
<feature type="chain" id="PRO_5015340228" description="DUF4864 domain-containing protein" evidence="1">
    <location>
        <begin position="20"/>
        <end position="132"/>
    </location>
</feature>
<dbReference type="InterPro" id="IPR032347">
    <property type="entry name" value="DUF4864"/>
</dbReference>
<sequence>MRHITFAAALTLAAVPSHAQQAQIEGVISDQLDAFMADDFGRAFSYASPSIQGMFQTPENFGRMVRNGYPMVYRPDEVEYLGVEDMGGILRQRVLIRDAGGAFHTLEYDMIQGEAGWKINGVRLVTAPQVGA</sequence>
<keyword evidence="3" id="KW-1185">Reference proteome</keyword>
<dbReference type="OrthoDB" id="9130422at2"/>
<dbReference type="Pfam" id="PF16156">
    <property type="entry name" value="DUF4864"/>
    <property type="match status" value="1"/>
</dbReference>
<name>A0A2R8C014_9RHOB</name>
<accession>A0A2R8C014</accession>
<evidence type="ECO:0000313" key="2">
    <source>
        <dbReference type="EMBL" id="SPJ25730.1"/>
    </source>
</evidence>
<dbReference type="Proteomes" id="UP000244912">
    <property type="component" value="Unassembled WGS sequence"/>
</dbReference>
<proteinExistence type="predicted"/>